<reference evidence="2 3" key="1">
    <citation type="submission" date="2016-10" db="EMBL/GenBank/DDBJ databases">
        <authorList>
            <person name="de Groot N.N."/>
        </authorList>
    </citation>
    <scope>NUCLEOTIDE SEQUENCE [LARGE SCALE GENOMIC DNA]</scope>
    <source>
        <strain evidence="2 3">DSM 29340</strain>
    </source>
</reference>
<feature type="domain" description="TadE-like" evidence="1">
    <location>
        <begin position="18"/>
        <end position="58"/>
    </location>
</feature>
<dbReference type="InterPro" id="IPR012495">
    <property type="entry name" value="TadE-like_dom"/>
</dbReference>
<evidence type="ECO:0000313" key="2">
    <source>
        <dbReference type="EMBL" id="SEI51876.1"/>
    </source>
</evidence>
<gene>
    <name evidence="2" type="ORF">SAMN05444007_101432</name>
</gene>
<dbReference type="STRING" id="1227549.SAMN05444007_101432"/>
<keyword evidence="3" id="KW-1185">Reference proteome</keyword>
<dbReference type="Pfam" id="PF07811">
    <property type="entry name" value="TadE"/>
    <property type="match status" value="1"/>
</dbReference>
<name>A0A1H6RBL6_9RHOB</name>
<dbReference type="AlphaFoldDB" id="A0A1H6RBL6"/>
<protein>
    <submittedName>
        <fullName evidence="2">TadE-like protein</fullName>
    </submittedName>
</protein>
<dbReference type="Proteomes" id="UP000199379">
    <property type="component" value="Unassembled WGS sequence"/>
</dbReference>
<proteinExistence type="predicted"/>
<dbReference type="OrthoDB" id="7907064at2"/>
<evidence type="ECO:0000313" key="3">
    <source>
        <dbReference type="Proteomes" id="UP000199379"/>
    </source>
</evidence>
<evidence type="ECO:0000259" key="1">
    <source>
        <dbReference type="Pfam" id="PF07811"/>
    </source>
</evidence>
<accession>A0A1H6RBL6</accession>
<dbReference type="RefSeq" id="WP_092362042.1">
    <property type="nucleotide sequence ID" value="NZ_BMGV01000001.1"/>
</dbReference>
<dbReference type="EMBL" id="FNYD01000001">
    <property type="protein sequence ID" value="SEI51876.1"/>
    <property type="molecule type" value="Genomic_DNA"/>
</dbReference>
<sequence length="178" mass="19892">MMWPLKKGLRRFKSDEDGNATVEFAIVFPAFMFLVVAGVEIGMVTLNHVMLERAVDLTVRDIRLGTGNAFQHDQIKTTICNRAQFIDDCDDNLRLEMIPQDPRAGLTIPDEPDCTDRTEEARPVREFKNGQSNQLMVLRACVKITPLIPTSGLGKKLANNPEGQYALTATTAFVQEPQ</sequence>
<organism evidence="2 3">
    <name type="scientific">Cribrihabitans marinus</name>
    <dbReference type="NCBI Taxonomy" id="1227549"/>
    <lineage>
        <taxon>Bacteria</taxon>
        <taxon>Pseudomonadati</taxon>
        <taxon>Pseudomonadota</taxon>
        <taxon>Alphaproteobacteria</taxon>
        <taxon>Rhodobacterales</taxon>
        <taxon>Paracoccaceae</taxon>
        <taxon>Cribrihabitans</taxon>
    </lineage>
</organism>